<evidence type="ECO:0000256" key="1">
    <source>
        <dbReference type="SAM" id="MobiDB-lite"/>
    </source>
</evidence>
<dbReference type="EMBL" id="AP023174">
    <property type="protein sequence ID" value="BCF88735.1"/>
    <property type="molecule type" value="Genomic_DNA"/>
</dbReference>
<accession>A0A7I8BJQ9</accession>
<feature type="compositionally biased region" description="Gly residues" evidence="1">
    <location>
        <begin position="103"/>
        <end position="126"/>
    </location>
</feature>
<reference evidence="2 3" key="1">
    <citation type="journal article" date="2020" name="Genes (Basel)">
        <title>Genomic Comparison of Insect Gut Symbionts from Divergent Burkholderia Subclades.</title>
        <authorList>
            <person name="Takeshita K."/>
            <person name="Kikuchi Y."/>
        </authorList>
    </citation>
    <scope>NUCLEOTIDE SEQUENCE [LARGE SCALE GENOMIC DNA]</scope>
    <source>
        <strain evidence="2 3">PGU16</strain>
    </source>
</reference>
<dbReference type="KEGG" id="plad:PPGU16_18020"/>
<feature type="region of interest" description="Disordered" evidence="1">
    <location>
        <begin position="100"/>
        <end position="126"/>
    </location>
</feature>
<dbReference type="Proteomes" id="UP000510888">
    <property type="component" value="Chromosome 1"/>
</dbReference>
<dbReference type="AlphaFoldDB" id="A0A7I8BJQ9"/>
<dbReference type="PROSITE" id="PS51257">
    <property type="entry name" value="PROKAR_LIPOPROTEIN"/>
    <property type="match status" value="1"/>
</dbReference>
<keyword evidence="3" id="KW-1185">Reference proteome</keyword>
<sequence>MTYRLSVTHSGATLISCPISTIYGRTLALFGLLFPSHLQERPQDAPVALGKLVRTIEDSLQEDLEAHSRWLMLCASQTEEAAVVDLSSDSERVKTTLSDFHGGHGGDGAWPAGGGGGGGSGPLGSNGGSGAEGAMLLFEYDSDGHLIDIEAFVLAGKFDWKAPPRVAAVMPYLFGGGGGGGGGAISMQPNNLR</sequence>
<name>A0A7I8BJQ9_9BURK</name>
<gene>
    <name evidence="2" type="ORF">PPGU16_18020</name>
</gene>
<organism evidence="2 3">
    <name type="scientific">Paraburkholderia largidicola</name>
    <dbReference type="NCBI Taxonomy" id="3014751"/>
    <lineage>
        <taxon>Bacteria</taxon>
        <taxon>Pseudomonadati</taxon>
        <taxon>Pseudomonadota</taxon>
        <taxon>Betaproteobacteria</taxon>
        <taxon>Burkholderiales</taxon>
        <taxon>Burkholderiaceae</taxon>
        <taxon>Paraburkholderia</taxon>
    </lineage>
</organism>
<evidence type="ECO:0000313" key="2">
    <source>
        <dbReference type="EMBL" id="BCF88735.1"/>
    </source>
</evidence>
<protein>
    <submittedName>
        <fullName evidence="2">Uncharacterized protein</fullName>
    </submittedName>
</protein>
<proteinExistence type="predicted"/>
<evidence type="ECO:0000313" key="3">
    <source>
        <dbReference type="Proteomes" id="UP000510888"/>
    </source>
</evidence>